<feature type="region of interest" description="Disordered" evidence="1">
    <location>
        <begin position="133"/>
        <end position="164"/>
    </location>
</feature>
<organism evidence="2 3">
    <name type="scientific">Sinobacterium norvegicum</name>
    <dbReference type="NCBI Taxonomy" id="1641715"/>
    <lineage>
        <taxon>Bacteria</taxon>
        <taxon>Pseudomonadati</taxon>
        <taxon>Pseudomonadota</taxon>
        <taxon>Gammaproteobacteria</taxon>
        <taxon>Cellvibrionales</taxon>
        <taxon>Spongiibacteraceae</taxon>
        <taxon>Sinobacterium</taxon>
    </lineage>
</organism>
<dbReference type="Proteomes" id="UP000838100">
    <property type="component" value="Unassembled WGS sequence"/>
</dbReference>
<evidence type="ECO:0000256" key="1">
    <source>
        <dbReference type="SAM" id="MobiDB-lite"/>
    </source>
</evidence>
<evidence type="ECO:0000313" key="2">
    <source>
        <dbReference type="EMBL" id="CAH0992002.1"/>
    </source>
</evidence>
<dbReference type="EMBL" id="CAKLPX010000002">
    <property type="protein sequence ID" value="CAH0992002.1"/>
    <property type="molecule type" value="Genomic_DNA"/>
</dbReference>
<evidence type="ECO:0000313" key="3">
    <source>
        <dbReference type="Proteomes" id="UP000838100"/>
    </source>
</evidence>
<dbReference type="RefSeq" id="WP_237444700.1">
    <property type="nucleotide sequence ID" value="NZ_CAKLPX010000002.1"/>
</dbReference>
<sequence>MKIYKVLMVVLVLAIGPLFYVKLPNGQPLLSSAKIGSDITFFLSEAFDSAETWAERVISLLPDKEGGAQQGDAIEQWLVAGDQPLPNQAESDQIFYRWTDGSGVEHLSSEPSSQYPYREVGIAANTNVLSFGPAIPERKEPAPKSGPGLTSLTEKGGEEAEQASLADLLDNVDELKEQLENRNDLLDEL</sequence>
<name>A0ABM9AGX7_9GAMM</name>
<accession>A0ABM9AGX7</accession>
<proteinExistence type="predicted"/>
<keyword evidence="3" id="KW-1185">Reference proteome</keyword>
<gene>
    <name evidence="2" type="ORF">SIN8267_02117</name>
</gene>
<protein>
    <recommendedName>
        <fullName evidence="4">DUF4124 domain-containing protein</fullName>
    </recommendedName>
</protein>
<evidence type="ECO:0008006" key="4">
    <source>
        <dbReference type="Google" id="ProtNLM"/>
    </source>
</evidence>
<comment type="caution">
    <text evidence="2">The sequence shown here is derived from an EMBL/GenBank/DDBJ whole genome shotgun (WGS) entry which is preliminary data.</text>
</comment>
<reference evidence="2" key="1">
    <citation type="submission" date="2021-12" db="EMBL/GenBank/DDBJ databases">
        <authorList>
            <person name="Rodrigo-Torres L."/>
            <person name="Arahal R. D."/>
            <person name="Lucena T."/>
        </authorList>
    </citation>
    <scope>NUCLEOTIDE SEQUENCE</scope>
    <source>
        <strain evidence="2">CECT 8267</strain>
    </source>
</reference>